<protein>
    <submittedName>
        <fullName evidence="1">Uncharacterized protein</fullName>
    </submittedName>
</protein>
<dbReference type="AlphaFoldDB" id="A0A1P8WLT4"/>
<gene>
    <name evidence="1" type="ORF">Fuma_04675</name>
</gene>
<evidence type="ECO:0000313" key="1">
    <source>
        <dbReference type="EMBL" id="APZ95023.1"/>
    </source>
</evidence>
<dbReference type="STRING" id="1891926.Fuma_04675"/>
<proteinExistence type="predicted"/>
<accession>A0A1P8WLT4</accession>
<reference evidence="1 2" key="1">
    <citation type="journal article" date="2016" name="Front. Microbiol.">
        <title>Fuerstia marisgermanicae gen. nov., sp. nov., an Unusual Member of the Phylum Planctomycetes from the German Wadden Sea.</title>
        <authorList>
            <person name="Kohn T."/>
            <person name="Heuer A."/>
            <person name="Jogler M."/>
            <person name="Vollmers J."/>
            <person name="Boedeker C."/>
            <person name="Bunk B."/>
            <person name="Rast P."/>
            <person name="Borchert D."/>
            <person name="Glockner I."/>
            <person name="Freese H.M."/>
            <person name="Klenk H.P."/>
            <person name="Overmann J."/>
            <person name="Kaster A.K."/>
            <person name="Rohde M."/>
            <person name="Wiegand S."/>
            <person name="Jogler C."/>
        </authorList>
    </citation>
    <scope>NUCLEOTIDE SEQUENCE [LARGE SCALE GENOMIC DNA]</scope>
    <source>
        <strain evidence="1 2">NH11</strain>
    </source>
</reference>
<keyword evidence="2" id="KW-1185">Reference proteome</keyword>
<name>A0A1P8WLT4_9PLAN</name>
<dbReference type="EMBL" id="CP017641">
    <property type="protein sequence ID" value="APZ95023.1"/>
    <property type="molecule type" value="Genomic_DNA"/>
</dbReference>
<dbReference type="RefSeq" id="WP_077026242.1">
    <property type="nucleotide sequence ID" value="NZ_CP017641.1"/>
</dbReference>
<dbReference type="OrthoDB" id="5421259at2"/>
<organism evidence="1 2">
    <name type="scientific">Fuerstiella marisgermanici</name>
    <dbReference type="NCBI Taxonomy" id="1891926"/>
    <lineage>
        <taxon>Bacteria</taxon>
        <taxon>Pseudomonadati</taxon>
        <taxon>Planctomycetota</taxon>
        <taxon>Planctomycetia</taxon>
        <taxon>Planctomycetales</taxon>
        <taxon>Planctomycetaceae</taxon>
        <taxon>Fuerstiella</taxon>
    </lineage>
</organism>
<sequence length="278" mass="31113">MTPQPATRTAFGGPPLCPSCGSELTTAHERHENICGALACRGPWLQQQIAEQKRKEKAAQASIDDGGREYLQQKFPELQEKTQSGKSLLIVVPAIDYDQAPQPAERVAAFRRVLEEACVEAEQLANHPLRRNRLLSGYEPRDKDCDSRAVINACSTCRGWCCRMGHQHAYLSPEFLAWRFVQHESLTSEAMIDDYIDRIPEKSQNDSCLYHTEMGCALPREIRSSTCNDFLCPGLRQHKASIDQDPHQPTVVVAFDGEEYLRAADMDAAGNRNQPDGD</sequence>
<dbReference type="KEGG" id="fmr:Fuma_04675"/>
<dbReference type="Proteomes" id="UP000187735">
    <property type="component" value="Chromosome"/>
</dbReference>
<evidence type="ECO:0000313" key="2">
    <source>
        <dbReference type="Proteomes" id="UP000187735"/>
    </source>
</evidence>